<accession>W4RUM7</accession>
<comment type="caution">
    <text evidence="1">The sequence shown here is derived from an EMBL/GenBank/DDBJ whole genome shotgun (WGS) entry which is preliminary data.</text>
</comment>
<name>W4RUM7_9BACI</name>
<keyword evidence="2" id="KW-1185">Reference proteome</keyword>
<dbReference type="Proteomes" id="UP000018949">
    <property type="component" value="Unassembled WGS sequence"/>
</dbReference>
<gene>
    <name evidence="1" type="ORF">JCM21738_5204</name>
</gene>
<dbReference type="AlphaFoldDB" id="W4RUM7"/>
<evidence type="ECO:0000313" key="1">
    <source>
        <dbReference type="EMBL" id="GAE48125.1"/>
    </source>
</evidence>
<dbReference type="RefSeq" id="WP_035210029.1">
    <property type="nucleotide sequence ID" value="NZ_BAUW01000130.1"/>
</dbReference>
<reference evidence="1 2" key="1">
    <citation type="submission" date="2013-12" db="EMBL/GenBank/DDBJ databases">
        <title>NBRP : Genome information of microbial organism related human and environment.</title>
        <authorList>
            <person name="Hattori M."/>
            <person name="Oshima K."/>
            <person name="Inaba H."/>
            <person name="Suda W."/>
            <person name="Sakamoto M."/>
            <person name="Iino T."/>
            <person name="Kitahara M."/>
            <person name="Oshida Y."/>
            <person name="Iida T."/>
            <person name="Kudo T."/>
            <person name="Itoh T."/>
            <person name="Ahmed I."/>
            <person name="Ohkuma M."/>
        </authorList>
    </citation>
    <scope>NUCLEOTIDE SEQUENCE [LARGE SCALE GENOMIC DNA]</scope>
    <source>
        <strain evidence="1 2">JCM 21738</strain>
    </source>
</reference>
<evidence type="ECO:0008006" key="3">
    <source>
        <dbReference type="Google" id="ProtNLM"/>
    </source>
</evidence>
<protein>
    <recommendedName>
        <fullName evidence="3">SCP2 domain-containing protein</fullName>
    </recommendedName>
</protein>
<dbReference type="EMBL" id="BAUW01000130">
    <property type="protein sequence ID" value="GAE48125.1"/>
    <property type="molecule type" value="Genomic_DNA"/>
</dbReference>
<sequence length="117" mass="13729">MRERIARFTNEIGNMKHVQQLVNKLDLILKIEAESGTFYLSFKSGKVASHEICIHAEYTATISGKDMLLVQLFDGDLKLRQGVKMNYIRTDCPFRANWCWNRYFILQDQFLCNFLSE</sequence>
<organism evidence="1 2">
    <name type="scientific">Mesobacillus boroniphilus JCM 21738</name>
    <dbReference type="NCBI Taxonomy" id="1294265"/>
    <lineage>
        <taxon>Bacteria</taxon>
        <taxon>Bacillati</taxon>
        <taxon>Bacillota</taxon>
        <taxon>Bacilli</taxon>
        <taxon>Bacillales</taxon>
        <taxon>Bacillaceae</taxon>
        <taxon>Mesobacillus</taxon>
    </lineage>
</organism>
<evidence type="ECO:0000313" key="2">
    <source>
        <dbReference type="Proteomes" id="UP000018949"/>
    </source>
</evidence>
<proteinExistence type="predicted"/>